<dbReference type="RefSeq" id="WP_139002924.1">
    <property type="nucleotide sequence ID" value="NZ_BAABAV010000003.1"/>
</dbReference>
<evidence type="ECO:0000259" key="3">
    <source>
        <dbReference type="PROSITE" id="PS51186"/>
    </source>
</evidence>
<comment type="caution">
    <text evidence="4">The sequence shown here is derived from an EMBL/GenBank/DDBJ whole genome shotgun (WGS) entry which is preliminary data.</text>
</comment>
<accession>A0ABP8EEB9</accession>
<feature type="domain" description="N-acetyltransferase" evidence="3">
    <location>
        <begin position="1"/>
        <end position="150"/>
    </location>
</feature>
<reference evidence="5" key="1">
    <citation type="journal article" date="2019" name="Int. J. Syst. Evol. Microbiol.">
        <title>The Global Catalogue of Microorganisms (GCM) 10K type strain sequencing project: providing services to taxonomists for standard genome sequencing and annotation.</title>
        <authorList>
            <consortium name="The Broad Institute Genomics Platform"/>
            <consortium name="The Broad Institute Genome Sequencing Center for Infectious Disease"/>
            <person name="Wu L."/>
            <person name="Ma J."/>
        </authorList>
    </citation>
    <scope>NUCLEOTIDE SEQUENCE [LARGE SCALE GENOMIC DNA]</scope>
    <source>
        <strain evidence="5">JCM 17452</strain>
    </source>
</reference>
<dbReference type="EMBL" id="BAABAV010000003">
    <property type="protein sequence ID" value="GAA4270549.1"/>
    <property type="molecule type" value="Genomic_DNA"/>
</dbReference>
<dbReference type="InterPro" id="IPR000182">
    <property type="entry name" value="GNAT_dom"/>
</dbReference>
<dbReference type="SUPFAM" id="SSF55729">
    <property type="entry name" value="Acyl-CoA N-acyltransferases (Nat)"/>
    <property type="match status" value="1"/>
</dbReference>
<protein>
    <submittedName>
        <fullName evidence="4">GNAT family N-acetyltransferase</fullName>
    </submittedName>
</protein>
<proteinExistence type="predicted"/>
<evidence type="ECO:0000313" key="5">
    <source>
        <dbReference type="Proteomes" id="UP001500027"/>
    </source>
</evidence>
<dbReference type="Proteomes" id="UP001500027">
    <property type="component" value="Unassembled WGS sequence"/>
</dbReference>
<keyword evidence="2" id="KW-0012">Acyltransferase</keyword>
<gene>
    <name evidence="4" type="ORF">GCM10022257_26500</name>
</gene>
<sequence>MIKLVRTNSDNIDFINLVKKLDAYLKIIDGEDHAFYNQYNNIDVLKNVVVAYDKNIPVGCGAFKEYDECKVEIKRMFTLPKSRGQKVASQILNELEIWASTLGYKAGILETGKRQTVAVNFYTRQDYDIIPNFGPYKNVSNSICFEKKLQ</sequence>
<evidence type="ECO:0000256" key="2">
    <source>
        <dbReference type="ARBA" id="ARBA00023315"/>
    </source>
</evidence>
<keyword evidence="1" id="KW-0808">Transferase</keyword>
<evidence type="ECO:0000256" key="1">
    <source>
        <dbReference type="ARBA" id="ARBA00022679"/>
    </source>
</evidence>
<organism evidence="4 5">
    <name type="scientific">Hyunsoonleella aestuarii</name>
    <dbReference type="NCBI Taxonomy" id="912802"/>
    <lineage>
        <taxon>Bacteria</taxon>
        <taxon>Pseudomonadati</taxon>
        <taxon>Bacteroidota</taxon>
        <taxon>Flavobacteriia</taxon>
        <taxon>Flavobacteriales</taxon>
        <taxon>Flavobacteriaceae</taxon>
    </lineage>
</organism>
<dbReference type="Gene3D" id="3.40.630.30">
    <property type="match status" value="1"/>
</dbReference>
<dbReference type="PROSITE" id="PS51186">
    <property type="entry name" value="GNAT"/>
    <property type="match status" value="1"/>
</dbReference>
<dbReference type="InterPro" id="IPR016181">
    <property type="entry name" value="Acyl_CoA_acyltransferase"/>
</dbReference>
<dbReference type="InterPro" id="IPR050832">
    <property type="entry name" value="Bact_Acetyltransf"/>
</dbReference>
<evidence type="ECO:0000313" key="4">
    <source>
        <dbReference type="EMBL" id="GAA4270549.1"/>
    </source>
</evidence>
<name>A0ABP8EEB9_9FLAO</name>
<dbReference type="PANTHER" id="PTHR43877">
    <property type="entry name" value="AMINOALKYLPHOSPHONATE N-ACETYLTRANSFERASE-RELATED-RELATED"/>
    <property type="match status" value="1"/>
</dbReference>
<keyword evidence="5" id="KW-1185">Reference proteome</keyword>
<dbReference type="Pfam" id="PF13508">
    <property type="entry name" value="Acetyltransf_7"/>
    <property type="match status" value="1"/>
</dbReference>
<dbReference type="PANTHER" id="PTHR43877:SF2">
    <property type="entry name" value="AMINOALKYLPHOSPHONATE N-ACETYLTRANSFERASE-RELATED"/>
    <property type="match status" value="1"/>
</dbReference>